<reference evidence="2 3" key="1">
    <citation type="submission" date="2015-05" db="EMBL/GenBank/DDBJ databases">
        <title>Genome sequencing and analysis of members of genus Stenotrophomonas.</title>
        <authorList>
            <person name="Patil P.P."/>
            <person name="Midha S."/>
            <person name="Patil P.B."/>
        </authorList>
    </citation>
    <scope>NUCLEOTIDE SEQUENCE [LARGE SCALE GENOMIC DNA]</scope>
    <source>
        <strain evidence="2 3">DSM 21508</strain>
    </source>
</reference>
<feature type="signal peptide" evidence="1">
    <location>
        <begin position="1"/>
        <end position="20"/>
    </location>
</feature>
<dbReference type="Proteomes" id="UP000051386">
    <property type="component" value="Unassembled WGS sequence"/>
</dbReference>
<dbReference type="EMBL" id="LDJK01000095">
    <property type="protein sequence ID" value="KRG67755.1"/>
    <property type="molecule type" value="Genomic_DNA"/>
</dbReference>
<sequence length="160" mass="17328">MRPWIPLLLAVLPVACPAAAQDRYVPLEQRLDPARLADVGLTPDQLQQLNGLLRDAQAQAPVAVDAPPPTARATPPAAAPMFIGLDDGPIKAHATGSITGWQPGTLFTLDNGQQWQVLKGEMTLRRALQDPPIEVVPGIAGRWFLQVDPDLPKARVFRVR</sequence>
<gene>
    <name evidence="2" type="ORF">ABB28_16375</name>
</gene>
<organism evidence="2 3">
    <name type="scientific">Stenotrophomonas chelatiphaga</name>
    <dbReference type="NCBI Taxonomy" id="517011"/>
    <lineage>
        <taxon>Bacteria</taxon>
        <taxon>Pseudomonadati</taxon>
        <taxon>Pseudomonadota</taxon>
        <taxon>Gammaproteobacteria</taxon>
        <taxon>Lysobacterales</taxon>
        <taxon>Lysobacteraceae</taxon>
        <taxon>Stenotrophomonas</taxon>
    </lineage>
</organism>
<accession>A0A0R0CEX9</accession>
<dbReference type="PATRIC" id="fig|517011.3.peg.3527"/>
<proteinExistence type="predicted"/>
<feature type="chain" id="PRO_5006393934" description="Secreted protein" evidence="1">
    <location>
        <begin position="21"/>
        <end position="160"/>
    </location>
</feature>
<evidence type="ECO:0000313" key="3">
    <source>
        <dbReference type="Proteomes" id="UP000051386"/>
    </source>
</evidence>
<keyword evidence="1" id="KW-0732">Signal</keyword>
<name>A0A0R0CEX9_9GAMM</name>
<protein>
    <recommendedName>
        <fullName evidence="4">Secreted protein</fullName>
    </recommendedName>
</protein>
<evidence type="ECO:0000313" key="2">
    <source>
        <dbReference type="EMBL" id="KRG67755.1"/>
    </source>
</evidence>
<comment type="caution">
    <text evidence="2">The sequence shown here is derived from an EMBL/GenBank/DDBJ whole genome shotgun (WGS) entry which is preliminary data.</text>
</comment>
<evidence type="ECO:0008006" key="4">
    <source>
        <dbReference type="Google" id="ProtNLM"/>
    </source>
</evidence>
<dbReference type="AlphaFoldDB" id="A0A0R0CEX9"/>
<evidence type="ECO:0000256" key="1">
    <source>
        <dbReference type="SAM" id="SignalP"/>
    </source>
</evidence>
<dbReference type="RefSeq" id="WP_057687426.1">
    <property type="nucleotide sequence ID" value="NZ_LDJK01000095.1"/>
</dbReference>
<keyword evidence="3" id="KW-1185">Reference proteome</keyword>